<dbReference type="PANTHER" id="PTHR21576:SF22">
    <property type="entry name" value="F25A4.25 PROTEIN"/>
    <property type="match status" value="1"/>
</dbReference>
<evidence type="ECO:0000256" key="4">
    <source>
        <dbReference type="ARBA" id="ARBA00023136"/>
    </source>
</evidence>
<evidence type="ECO:0000313" key="9">
    <source>
        <dbReference type="EnsemblPlants" id="LPERR12G16930.1"/>
    </source>
</evidence>
<dbReference type="AlphaFoldDB" id="A0A0D9Y1V5"/>
<dbReference type="InterPro" id="IPR010658">
    <property type="entry name" value="Nodulin-like"/>
</dbReference>
<feature type="domain" description="Nodulin-like" evidence="7">
    <location>
        <begin position="52"/>
        <end position="300"/>
    </location>
</feature>
<feature type="transmembrane region" description="Helical" evidence="6">
    <location>
        <begin position="122"/>
        <end position="147"/>
    </location>
</feature>
<feature type="region of interest" description="Disordered" evidence="5">
    <location>
        <begin position="1"/>
        <end position="27"/>
    </location>
</feature>
<feature type="transmembrane region" description="Helical" evidence="6">
    <location>
        <begin position="95"/>
        <end position="115"/>
    </location>
</feature>
<protein>
    <submittedName>
        <fullName evidence="9">Uncharacterized protein</fullName>
    </submittedName>
</protein>
<dbReference type="Proteomes" id="UP000032180">
    <property type="component" value="Chromosome 12"/>
</dbReference>
<evidence type="ECO:0000256" key="6">
    <source>
        <dbReference type="SAM" id="Phobius"/>
    </source>
</evidence>
<keyword evidence="2 6" id="KW-0812">Transmembrane</keyword>
<dbReference type="HOGENOM" id="CLU_021715_0_0_1"/>
<dbReference type="Pfam" id="PF23262">
    <property type="entry name" value="NFD4_C"/>
    <property type="match status" value="1"/>
</dbReference>
<feature type="transmembrane region" description="Helical" evidence="6">
    <location>
        <begin position="453"/>
        <end position="473"/>
    </location>
</feature>
<dbReference type="GO" id="GO:0016020">
    <property type="term" value="C:membrane"/>
    <property type="evidence" value="ECO:0007669"/>
    <property type="project" value="UniProtKB-SubCell"/>
</dbReference>
<evidence type="ECO:0000313" key="10">
    <source>
        <dbReference type="Proteomes" id="UP000032180"/>
    </source>
</evidence>
<feature type="transmembrane region" description="Helical" evidence="6">
    <location>
        <begin position="53"/>
        <end position="75"/>
    </location>
</feature>
<proteinExistence type="predicted"/>
<organism evidence="9 10">
    <name type="scientific">Leersia perrieri</name>
    <dbReference type="NCBI Taxonomy" id="77586"/>
    <lineage>
        <taxon>Eukaryota</taxon>
        <taxon>Viridiplantae</taxon>
        <taxon>Streptophyta</taxon>
        <taxon>Embryophyta</taxon>
        <taxon>Tracheophyta</taxon>
        <taxon>Spermatophyta</taxon>
        <taxon>Magnoliopsida</taxon>
        <taxon>Liliopsida</taxon>
        <taxon>Poales</taxon>
        <taxon>Poaceae</taxon>
        <taxon>BOP clade</taxon>
        <taxon>Oryzoideae</taxon>
        <taxon>Oryzeae</taxon>
        <taxon>Oryzinae</taxon>
        <taxon>Leersia</taxon>
    </lineage>
</organism>
<feature type="transmembrane region" description="Helical" evidence="6">
    <location>
        <begin position="250"/>
        <end position="275"/>
    </location>
</feature>
<dbReference type="InterPro" id="IPR056555">
    <property type="entry name" value="NFD4_C"/>
</dbReference>
<feature type="domain" description="NFD4 C-terminal" evidence="8">
    <location>
        <begin position="356"/>
        <end position="559"/>
    </location>
</feature>
<dbReference type="CDD" id="cd17354">
    <property type="entry name" value="MFS_Mch1p_like"/>
    <property type="match status" value="1"/>
</dbReference>
<evidence type="ECO:0000259" key="7">
    <source>
        <dbReference type="Pfam" id="PF06813"/>
    </source>
</evidence>
<dbReference type="STRING" id="77586.A0A0D9Y1V5"/>
<feature type="transmembrane region" description="Helical" evidence="6">
    <location>
        <begin position="188"/>
        <end position="208"/>
    </location>
</feature>
<feature type="transmembrane region" description="Helical" evidence="6">
    <location>
        <begin position="359"/>
        <end position="379"/>
    </location>
</feature>
<feature type="transmembrane region" description="Helical" evidence="6">
    <location>
        <begin position="530"/>
        <end position="553"/>
    </location>
</feature>
<keyword evidence="3 6" id="KW-1133">Transmembrane helix</keyword>
<reference evidence="9" key="3">
    <citation type="submission" date="2015-04" db="UniProtKB">
        <authorList>
            <consortium name="EnsemblPlants"/>
        </authorList>
    </citation>
    <scope>IDENTIFICATION</scope>
</reference>
<dbReference type="Pfam" id="PF06813">
    <property type="entry name" value="Nodulin-like"/>
    <property type="match status" value="1"/>
</dbReference>
<dbReference type="Gramene" id="LPERR12G16930.1">
    <property type="protein sequence ID" value="LPERR12G16930.1"/>
    <property type="gene ID" value="LPERR12G16930"/>
</dbReference>
<keyword evidence="4 6" id="KW-0472">Membrane</keyword>
<feature type="transmembrane region" description="Helical" evidence="6">
    <location>
        <begin position="214"/>
        <end position="238"/>
    </location>
</feature>
<evidence type="ECO:0000256" key="2">
    <source>
        <dbReference type="ARBA" id="ARBA00022692"/>
    </source>
</evidence>
<dbReference type="EnsemblPlants" id="LPERR12G16930.1">
    <property type="protein sequence ID" value="LPERR12G16930.1"/>
    <property type="gene ID" value="LPERR12G16930"/>
</dbReference>
<dbReference type="Gene3D" id="1.20.1250.20">
    <property type="entry name" value="MFS general substrate transporter like domains"/>
    <property type="match status" value="1"/>
</dbReference>
<dbReference type="PANTHER" id="PTHR21576">
    <property type="entry name" value="UNCHARACTERIZED NODULIN-LIKE PROTEIN"/>
    <property type="match status" value="1"/>
</dbReference>
<evidence type="ECO:0000256" key="1">
    <source>
        <dbReference type="ARBA" id="ARBA00004141"/>
    </source>
</evidence>
<comment type="subcellular location">
    <subcellularLocation>
        <location evidence="1">Membrane</location>
        <topology evidence="1">Multi-pass membrane protein</topology>
    </subcellularLocation>
</comment>
<feature type="transmembrane region" description="Helical" evidence="6">
    <location>
        <begin position="281"/>
        <end position="301"/>
    </location>
</feature>
<sequence length="571" mass="61081">MPAYKIASRQAPPATNPTKYATPRNPGNSPFSICSQSPAGRPAMAMGGGRTRWSALAASALIQCFAGSSYCFAVYSPALKASQSYDQSALDKVAFFKDVGANAGILSGLLAAWAPSGRRRPCLVLLAGAALCAAGYLPIWLAVTGIAAAPQPLPLICLYMLLAAQAQTFLNTADVVTAVENFPDRRGTVIGIMKGFLGLSGAILVQVYRTLHIAPSTFILMLAILPTAITLLLMYFVDVHSSHLRYNKKFIDAFSLIAITVAGYLMVIIICDQVLKISSAVQSVCFVILLLLVLSPVAVAVKAQKIESTKQEEEETTDQQRIGLIQHETSTSVSSSSDRCQDLSSGKENLNLVQAMGKLNFWLLFLAMACGMGSGLATVNNISQIGGSLGYSTKETSTLVSLWSIWNFSGRFGAGYISDHFLRSRGLGRPFFIGATLMIMSLGHAIIASGIPASLYIGSVLVGLCYGCQWALMPSITSEIFGLSHFGTIFNVVAVASPVGSYILSVRLVGFIYDMESPPGKHSCSGNHCFALSFIVMACVCVFGSAVAFVLFVRTRKFYKRVVYARLQSFL</sequence>
<dbReference type="InterPro" id="IPR036259">
    <property type="entry name" value="MFS_trans_sf"/>
</dbReference>
<feature type="transmembrane region" description="Helical" evidence="6">
    <location>
        <begin position="485"/>
        <end position="510"/>
    </location>
</feature>
<dbReference type="eggNOG" id="ENOG502QQE4">
    <property type="taxonomic scope" value="Eukaryota"/>
</dbReference>
<evidence type="ECO:0000256" key="5">
    <source>
        <dbReference type="SAM" id="MobiDB-lite"/>
    </source>
</evidence>
<evidence type="ECO:0000259" key="8">
    <source>
        <dbReference type="Pfam" id="PF23262"/>
    </source>
</evidence>
<feature type="transmembrane region" description="Helical" evidence="6">
    <location>
        <begin position="153"/>
        <end position="176"/>
    </location>
</feature>
<reference evidence="9 10" key="1">
    <citation type="submission" date="2012-08" db="EMBL/GenBank/DDBJ databases">
        <title>Oryza genome evolution.</title>
        <authorList>
            <person name="Wing R.A."/>
        </authorList>
    </citation>
    <scope>NUCLEOTIDE SEQUENCE</scope>
</reference>
<keyword evidence="10" id="KW-1185">Reference proteome</keyword>
<dbReference type="SUPFAM" id="SSF103473">
    <property type="entry name" value="MFS general substrate transporter"/>
    <property type="match status" value="2"/>
</dbReference>
<evidence type="ECO:0000256" key="3">
    <source>
        <dbReference type="ARBA" id="ARBA00022989"/>
    </source>
</evidence>
<name>A0A0D9Y1V5_9ORYZ</name>
<accession>A0A0D9Y1V5</accession>
<reference evidence="10" key="2">
    <citation type="submission" date="2013-12" db="EMBL/GenBank/DDBJ databases">
        <authorList>
            <person name="Yu Y."/>
            <person name="Lee S."/>
            <person name="de Baynast K."/>
            <person name="Wissotski M."/>
            <person name="Liu L."/>
            <person name="Talag J."/>
            <person name="Goicoechea J."/>
            <person name="Angelova A."/>
            <person name="Jetty R."/>
            <person name="Kudrna D."/>
            <person name="Golser W."/>
            <person name="Rivera L."/>
            <person name="Zhang J."/>
            <person name="Wing R."/>
        </authorList>
    </citation>
    <scope>NUCLEOTIDE SEQUENCE</scope>
</reference>